<name>A0A1I2P7M8_9GAMM</name>
<dbReference type="AlphaFoldDB" id="A0A1I2P7M8"/>
<dbReference type="STRING" id="1045558.SAMN05216175_103314"/>
<evidence type="ECO:0000256" key="1">
    <source>
        <dbReference type="SAM" id="Phobius"/>
    </source>
</evidence>
<feature type="transmembrane region" description="Helical" evidence="1">
    <location>
        <begin position="123"/>
        <end position="144"/>
    </location>
</feature>
<keyword evidence="1" id="KW-0472">Membrane</keyword>
<evidence type="ECO:0000313" key="3">
    <source>
        <dbReference type="Proteomes" id="UP000198623"/>
    </source>
</evidence>
<gene>
    <name evidence="2" type="ORF">SAMN05216175_103314</name>
</gene>
<keyword evidence="1" id="KW-1133">Transmembrane helix</keyword>
<protein>
    <recommendedName>
        <fullName evidence="4">Nucleoside recognition</fullName>
    </recommendedName>
</protein>
<keyword evidence="1" id="KW-0812">Transmembrane</keyword>
<evidence type="ECO:0000313" key="2">
    <source>
        <dbReference type="EMBL" id="SFG12162.1"/>
    </source>
</evidence>
<feature type="transmembrane region" description="Helical" evidence="1">
    <location>
        <begin position="62"/>
        <end position="81"/>
    </location>
</feature>
<sequence length="245" mass="27112">MRAAFSELGRDIYQVSVTLFRLMIPVIIVVKILEELGAVEYLGLFLGPVMQSVGLPESMGLVWATTIVTNIYGGMLVFFYIQHTEVLTVAQITVLSIMMLLAHALPVEARIAQQAGVRLRVTLLLRVGGALLLGVMLHHFYRFFDLLQEPVTLMWQPEMPEPGMLAWSLSQLKSLLMIQVVIIVLLAALKVLKVIGIVYFCAIGGVYPPVKSLSRCILAGSFDEPAYPTVGASRNLLKNPLYCYC</sequence>
<dbReference type="RefSeq" id="WP_090725956.1">
    <property type="nucleotide sequence ID" value="NZ_FOOU01000003.1"/>
</dbReference>
<accession>A0A1I2P7M8</accession>
<organism evidence="2 3">
    <name type="scientific">Neptunomonas qingdaonensis</name>
    <dbReference type="NCBI Taxonomy" id="1045558"/>
    <lineage>
        <taxon>Bacteria</taxon>
        <taxon>Pseudomonadati</taxon>
        <taxon>Pseudomonadota</taxon>
        <taxon>Gammaproteobacteria</taxon>
        <taxon>Oceanospirillales</taxon>
        <taxon>Oceanospirillaceae</taxon>
        <taxon>Neptunomonas</taxon>
    </lineage>
</organism>
<dbReference type="EMBL" id="FOOU01000003">
    <property type="protein sequence ID" value="SFG12162.1"/>
    <property type="molecule type" value="Genomic_DNA"/>
</dbReference>
<feature type="transmembrane region" description="Helical" evidence="1">
    <location>
        <begin position="87"/>
        <end position="111"/>
    </location>
</feature>
<keyword evidence="3" id="KW-1185">Reference proteome</keyword>
<proteinExistence type="predicted"/>
<evidence type="ECO:0008006" key="4">
    <source>
        <dbReference type="Google" id="ProtNLM"/>
    </source>
</evidence>
<reference evidence="3" key="1">
    <citation type="submission" date="2016-10" db="EMBL/GenBank/DDBJ databases">
        <authorList>
            <person name="Varghese N."/>
            <person name="Submissions S."/>
        </authorList>
    </citation>
    <scope>NUCLEOTIDE SEQUENCE [LARGE SCALE GENOMIC DNA]</scope>
    <source>
        <strain evidence="3">CGMCC 1.10971</strain>
    </source>
</reference>
<feature type="transmembrane region" description="Helical" evidence="1">
    <location>
        <begin position="12"/>
        <end position="32"/>
    </location>
</feature>
<dbReference type="OrthoDB" id="9797308at2"/>
<dbReference type="Proteomes" id="UP000198623">
    <property type="component" value="Unassembled WGS sequence"/>
</dbReference>